<feature type="region of interest" description="Disordered" evidence="1">
    <location>
        <begin position="124"/>
        <end position="164"/>
    </location>
</feature>
<dbReference type="AlphaFoldDB" id="A0A8I6WCQ1"/>
<reference evidence="2" key="3">
    <citation type="submission" date="2022-01" db="UniProtKB">
        <authorList>
            <consortium name="EnsemblPlants"/>
        </authorList>
    </citation>
    <scope>IDENTIFICATION</scope>
    <source>
        <strain evidence="2">subsp. vulgare</strain>
    </source>
</reference>
<dbReference type="Gramene" id="HORVU.MOREX.r2.1HG0040020.1">
    <property type="protein sequence ID" value="HORVU.MOREX.r2.1HG0040020.1.CDS.1"/>
    <property type="gene ID" value="HORVU.MOREX.r2.1HG0040020"/>
</dbReference>
<sequence length="164" mass="17633">MNRGRRERDMSFAIFVAFLHDHLQWRPKEIAKDAVRPLVSCLLYDVAELLHMATGTVWSVVSGIVYDAAVELVHMASGAVRPDISRLMYDATVGLLYMTTSAIRSVVFGVTCDVVVEPANTITDAVRPSSPPASSTMSSSGSHTRSPPPAGVDRSTTGIAFVAP</sequence>
<accession>A0A8I6WCQ1</accession>
<dbReference type="EnsemblPlants" id="HORVU.MOREX.r3.1HG0051230.1">
    <property type="protein sequence ID" value="HORVU.MOREX.r3.1HG0051230.1.CDS1"/>
    <property type="gene ID" value="HORVU.MOREX.r3.1HG0051230"/>
</dbReference>
<reference evidence="3" key="1">
    <citation type="journal article" date="2012" name="Nature">
        <title>A physical, genetic and functional sequence assembly of the barley genome.</title>
        <authorList>
            <consortium name="The International Barley Genome Sequencing Consortium"/>
            <person name="Mayer K.F."/>
            <person name="Waugh R."/>
            <person name="Brown J.W."/>
            <person name="Schulman A."/>
            <person name="Langridge P."/>
            <person name="Platzer M."/>
            <person name="Fincher G.B."/>
            <person name="Muehlbauer G.J."/>
            <person name="Sato K."/>
            <person name="Close T.J."/>
            <person name="Wise R.P."/>
            <person name="Stein N."/>
        </authorList>
    </citation>
    <scope>NUCLEOTIDE SEQUENCE [LARGE SCALE GENOMIC DNA]</scope>
    <source>
        <strain evidence="3">cv. Morex</strain>
    </source>
</reference>
<reference evidence="2" key="2">
    <citation type="submission" date="2020-10" db="EMBL/GenBank/DDBJ databases">
        <authorList>
            <person name="Scholz U."/>
            <person name="Mascher M."/>
            <person name="Fiebig A."/>
        </authorList>
    </citation>
    <scope>NUCLEOTIDE SEQUENCE [LARGE SCALE GENOMIC DNA]</scope>
    <source>
        <strain evidence="2">cv. Morex</strain>
    </source>
</reference>
<proteinExistence type="predicted"/>
<keyword evidence="3" id="KW-1185">Reference proteome</keyword>
<evidence type="ECO:0000313" key="3">
    <source>
        <dbReference type="Proteomes" id="UP000011116"/>
    </source>
</evidence>
<name>A0A8I6WCQ1_HORVV</name>
<evidence type="ECO:0000313" key="2">
    <source>
        <dbReference type="EnsemblPlants" id="HORVU.MOREX.r3.1HG0051230.1.CDS1"/>
    </source>
</evidence>
<organism evidence="2 3">
    <name type="scientific">Hordeum vulgare subsp. vulgare</name>
    <name type="common">Domesticated barley</name>
    <dbReference type="NCBI Taxonomy" id="112509"/>
    <lineage>
        <taxon>Eukaryota</taxon>
        <taxon>Viridiplantae</taxon>
        <taxon>Streptophyta</taxon>
        <taxon>Embryophyta</taxon>
        <taxon>Tracheophyta</taxon>
        <taxon>Spermatophyta</taxon>
        <taxon>Magnoliopsida</taxon>
        <taxon>Liliopsida</taxon>
        <taxon>Poales</taxon>
        <taxon>Poaceae</taxon>
        <taxon>BOP clade</taxon>
        <taxon>Pooideae</taxon>
        <taxon>Triticodae</taxon>
        <taxon>Triticeae</taxon>
        <taxon>Hordeinae</taxon>
        <taxon>Hordeum</taxon>
    </lineage>
</organism>
<protein>
    <submittedName>
        <fullName evidence="2">Uncharacterized protein</fullName>
    </submittedName>
</protein>
<dbReference type="Gramene" id="HORVU.MOREX.r3.1HG0051230.1">
    <property type="protein sequence ID" value="HORVU.MOREX.r3.1HG0051230.1.CDS1"/>
    <property type="gene ID" value="HORVU.MOREX.r3.1HG0051230"/>
</dbReference>
<feature type="compositionally biased region" description="Low complexity" evidence="1">
    <location>
        <begin position="132"/>
        <end position="145"/>
    </location>
</feature>
<dbReference type="Proteomes" id="UP000011116">
    <property type="component" value="Chromosome 1H"/>
</dbReference>
<evidence type="ECO:0000256" key="1">
    <source>
        <dbReference type="SAM" id="MobiDB-lite"/>
    </source>
</evidence>